<protein>
    <submittedName>
        <fullName evidence="2">Uncharacterized protein</fullName>
    </submittedName>
</protein>
<feature type="region of interest" description="Disordered" evidence="1">
    <location>
        <begin position="268"/>
        <end position="292"/>
    </location>
</feature>
<accession>A0AAD7G1C2</accession>
<name>A0AAD7G1C2_MYCRO</name>
<evidence type="ECO:0000313" key="3">
    <source>
        <dbReference type="Proteomes" id="UP001221757"/>
    </source>
</evidence>
<organism evidence="2 3">
    <name type="scientific">Mycena rosella</name>
    <name type="common">Pink bonnet</name>
    <name type="synonym">Agaricus rosellus</name>
    <dbReference type="NCBI Taxonomy" id="1033263"/>
    <lineage>
        <taxon>Eukaryota</taxon>
        <taxon>Fungi</taxon>
        <taxon>Dikarya</taxon>
        <taxon>Basidiomycota</taxon>
        <taxon>Agaricomycotina</taxon>
        <taxon>Agaricomycetes</taxon>
        <taxon>Agaricomycetidae</taxon>
        <taxon>Agaricales</taxon>
        <taxon>Marasmiineae</taxon>
        <taxon>Mycenaceae</taxon>
        <taxon>Mycena</taxon>
    </lineage>
</organism>
<evidence type="ECO:0000313" key="2">
    <source>
        <dbReference type="EMBL" id="KAJ7657524.1"/>
    </source>
</evidence>
<dbReference type="EMBL" id="JARKIE010000289">
    <property type="protein sequence ID" value="KAJ7657524.1"/>
    <property type="molecule type" value="Genomic_DNA"/>
</dbReference>
<dbReference type="Proteomes" id="UP001221757">
    <property type="component" value="Unassembled WGS sequence"/>
</dbReference>
<feature type="compositionally biased region" description="Basic and acidic residues" evidence="1">
    <location>
        <begin position="270"/>
        <end position="281"/>
    </location>
</feature>
<dbReference type="AlphaFoldDB" id="A0AAD7G1C2"/>
<gene>
    <name evidence="2" type="ORF">B0H17DRAFT_1145898</name>
</gene>
<sequence>MFNFTSVFPWSKTSPTVIDLPAELSGYHSDTDSLHSEAVITVQIEIVASCHRFSSGFHPRDRTQGQTPTVGLDTPVSPRVKFKPEPLSQIPLKFTAPASASHAEPLSRMQSVLLDGLREEVSALLSQCLPEKDPNELLQPILALAKGKLEYVQQLVPIRRTIRSETAPPNPPQPSTRSSSASQKSPITTIEQGFGSLEIKTITKYSALNSQKAHFDTTKADTKQVWLYNVTKWEDISDLWNKERMVVHPMIADRVLTIREDKTPNWILKKSAEAKAKDKAKGKQRSTESVAP</sequence>
<evidence type="ECO:0000256" key="1">
    <source>
        <dbReference type="SAM" id="MobiDB-lite"/>
    </source>
</evidence>
<comment type="caution">
    <text evidence="2">The sequence shown here is derived from an EMBL/GenBank/DDBJ whole genome shotgun (WGS) entry which is preliminary data.</text>
</comment>
<feature type="compositionally biased region" description="Polar residues" evidence="1">
    <location>
        <begin position="175"/>
        <end position="187"/>
    </location>
</feature>
<feature type="region of interest" description="Disordered" evidence="1">
    <location>
        <begin position="57"/>
        <end position="77"/>
    </location>
</feature>
<feature type="region of interest" description="Disordered" evidence="1">
    <location>
        <begin position="160"/>
        <end position="187"/>
    </location>
</feature>
<keyword evidence="3" id="KW-1185">Reference proteome</keyword>
<proteinExistence type="predicted"/>
<reference evidence="2" key="1">
    <citation type="submission" date="2023-03" db="EMBL/GenBank/DDBJ databases">
        <title>Massive genome expansion in bonnet fungi (Mycena s.s.) driven by repeated elements and novel gene families across ecological guilds.</title>
        <authorList>
            <consortium name="Lawrence Berkeley National Laboratory"/>
            <person name="Harder C.B."/>
            <person name="Miyauchi S."/>
            <person name="Viragh M."/>
            <person name="Kuo A."/>
            <person name="Thoen E."/>
            <person name="Andreopoulos B."/>
            <person name="Lu D."/>
            <person name="Skrede I."/>
            <person name="Drula E."/>
            <person name="Henrissat B."/>
            <person name="Morin E."/>
            <person name="Kohler A."/>
            <person name="Barry K."/>
            <person name="LaButti K."/>
            <person name="Morin E."/>
            <person name="Salamov A."/>
            <person name="Lipzen A."/>
            <person name="Mereny Z."/>
            <person name="Hegedus B."/>
            <person name="Baldrian P."/>
            <person name="Stursova M."/>
            <person name="Weitz H."/>
            <person name="Taylor A."/>
            <person name="Grigoriev I.V."/>
            <person name="Nagy L.G."/>
            <person name="Martin F."/>
            <person name="Kauserud H."/>
        </authorList>
    </citation>
    <scope>NUCLEOTIDE SEQUENCE</scope>
    <source>
        <strain evidence="2">CBHHK067</strain>
    </source>
</reference>